<name>A0A1H0QLY0_9BACT</name>
<evidence type="ECO:0000256" key="7">
    <source>
        <dbReference type="ARBA" id="ARBA00023136"/>
    </source>
</evidence>
<sequence>MLISVVIPLLNEEDNIPLLYRELDEVFGDMDHDYELLFIDDGSSDKSLALLREIQEKDEKVVVVNFRKNFGQTAAMAAGFDYASGDVIITMDADLQNDPHDIPMLLEKIDEGNDVVTGWRFDRKDKFVSRRLPSIIANKIISKTTGVRLHDYGCTLKAFRKEVIKNVKLYGEMHRFIPAIASGMGIDFTEVKVNHRPRRFGTSKYGISRTIRVILDLLTVKFLLSYATRPIQIFGLMGVVSGGLGFLIALIMTFQRQFMGVPLSDRPLLFLAVLLMFIGIQFVSLGLIAELQARTYHESQQKPVYFVKKVYRKNEHAENSSQSVKEVC</sequence>
<keyword evidence="11" id="KW-1185">Reference proteome</keyword>
<dbReference type="RefSeq" id="WP_092222412.1">
    <property type="nucleotide sequence ID" value="NZ_FNJI01000012.1"/>
</dbReference>
<keyword evidence="7 8" id="KW-0472">Membrane</keyword>
<dbReference type="InterPro" id="IPR050256">
    <property type="entry name" value="Glycosyltransferase_2"/>
</dbReference>
<dbReference type="PANTHER" id="PTHR48090:SF3">
    <property type="entry name" value="UNDECAPRENYL-PHOSPHATE 4-DEOXY-4-FORMAMIDO-L-ARABINOSE TRANSFERASE"/>
    <property type="match status" value="1"/>
</dbReference>
<keyword evidence="6 8" id="KW-1133">Transmembrane helix</keyword>
<dbReference type="Pfam" id="PF00535">
    <property type="entry name" value="Glycos_transf_2"/>
    <property type="match status" value="1"/>
</dbReference>
<evidence type="ECO:0000256" key="8">
    <source>
        <dbReference type="SAM" id="Phobius"/>
    </source>
</evidence>
<evidence type="ECO:0000259" key="9">
    <source>
        <dbReference type="Pfam" id="PF00535"/>
    </source>
</evidence>
<dbReference type="SUPFAM" id="SSF53448">
    <property type="entry name" value="Nucleotide-diphospho-sugar transferases"/>
    <property type="match status" value="1"/>
</dbReference>
<dbReference type="OrthoDB" id="9802649at2"/>
<evidence type="ECO:0000256" key="6">
    <source>
        <dbReference type="ARBA" id="ARBA00022989"/>
    </source>
</evidence>
<evidence type="ECO:0000256" key="3">
    <source>
        <dbReference type="ARBA" id="ARBA00022679"/>
    </source>
</evidence>
<feature type="transmembrane region" description="Helical" evidence="8">
    <location>
        <begin position="233"/>
        <end position="255"/>
    </location>
</feature>
<keyword evidence="5" id="KW-0448">Lipopolysaccharide biosynthesis</keyword>
<dbReference type="Proteomes" id="UP000199073">
    <property type="component" value="Unassembled WGS sequence"/>
</dbReference>
<evidence type="ECO:0000313" key="11">
    <source>
        <dbReference type="Proteomes" id="UP000199073"/>
    </source>
</evidence>
<dbReference type="EMBL" id="FNJI01000012">
    <property type="protein sequence ID" value="SDP18210.1"/>
    <property type="molecule type" value="Genomic_DNA"/>
</dbReference>
<accession>A0A1H0QLY0</accession>
<dbReference type="GO" id="GO:0099621">
    <property type="term" value="F:undecaprenyl-phosphate 4-deoxy-4-formamido-L-arabinose transferase activity"/>
    <property type="evidence" value="ECO:0007669"/>
    <property type="project" value="TreeGrafter"/>
</dbReference>
<keyword evidence="3 10" id="KW-0808">Transferase</keyword>
<dbReference type="PANTHER" id="PTHR48090">
    <property type="entry name" value="UNDECAPRENYL-PHOSPHATE 4-DEOXY-4-FORMAMIDO-L-ARABINOSE TRANSFERASE-RELATED"/>
    <property type="match status" value="1"/>
</dbReference>
<evidence type="ECO:0000256" key="4">
    <source>
        <dbReference type="ARBA" id="ARBA00022692"/>
    </source>
</evidence>
<dbReference type="AlphaFoldDB" id="A0A1H0QLY0"/>
<protein>
    <submittedName>
        <fullName evidence="10">Glycosyltransferase involved in cell wall bisynthesis</fullName>
    </submittedName>
</protein>
<dbReference type="CDD" id="cd04187">
    <property type="entry name" value="DPM1_like_bac"/>
    <property type="match status" value="1"/>
</dbReference>
<feature type="domain" description="Glycosyltransferase 2-like" evidence="9">
    <location>
        <begin position="4"/>
        <end position="166"/>
    </location>
</feature>
<evidence type="ECO:0000256" key="1">
    <source>
        <dbReference type="ARBA" id="ARBA00022475"/>
    </source>
</evidence>
<dbReference type="InterPro" id="IPR001173">
    <property type="entry name" value="Glyco_trans_2-like"/>
</dbReference>
<evidence type="ECO:0000313" key="10">
    <source>
        <dbReference type="EMBL" id="SDP18210.1"/>
    </source>
</evidence>
<proteinExistence type="predicted"/>
<dbReference type="GO" id="GO:0009103">
    <property type="term" value="P:lipopolysaccharide biosynthetic process"/>
    <property type="evidence" value="ECO:0007669"/>
    <property type="project" value="UniProtKB-KW"/>
</dbReference>
<organism evidence="10 11">
    <name type="scientific">Desulforhopalus singaporensis</name>
    <dbReference type="NCBI Taxonomy" id="91360"/>
    <lineage>
        <taxon>Bacteria</taxon>
        <taxon>Pseudomonadati</taxon>
        <taxon>Thermodesulfobacteriota</taxon>
        <taxon>Desulfobulbia</taxon>
        <taxon>Desulfobulbales</taxon>
        <taxon>Desulfocapsaceae</taxon>
        <taxon>Desulforhopalus</taxon>
    </lineage>
</organism>
<dbReference type="GO" id="GO:0005886">
    <property type="term" value="C:plasma membrane"/>
    <property type="evidence" value="ECO:0007669"/>
    <property type="project" value="TreeGrafter"/>
</dbReference>
<keyword evidence="2" id="KW-0328">Glycosyltransferase</keyword>
<dbReference type="InterPro" id="IPR029044">
    <property type="entry name" value="Nucleotide-diphossugar_trans"/>
</dbReference>
<gene>
    <name evidence="10" type="ORF">SAMN05660330_02022</name>
</gene>
<reference evidence="10 11" key="1">
    <citation type="submission" date="2016-10" db="EMBL/GenBank/DDBJ databases">
        <authorList>
            <person name="de Groot N.N."/>
        </authorList>
    </citation>
    <scope>NUCLEOTIDE SEQUENCE [LARGE SCALE GENOMIC DNA]</scope>
    <source>
        <strain evidence="10 11">DSM 12130</strain>
    </source>
</reference>
<keyword evidence="4 8" id="KW-0812">Transmembrane</keyword>
<evidence type="ECO:0000256" key="2">
    <source>
        <dbReference type="ARBA" id="ARBA00022676"/>
    </source>
</evidence>
<evidence type="ECO:0000256" key="5">
    <source>
        <dbReference type="ARBA" id="ARBA00022985"/>
    </source>
</evidence>
<dbReference type="Gene3D" id="3.90.550.10">
    <property type="entry name" value="Spore Coat Polysaccharide Biosynthesis Protein SpsA, Chain A"/>
    <property type="match status" value="1"/>
</dbReference>
<feature type="transmembrane region" description="Helical" evidence="8">
    <location>
        <begin position="267"/>
        <end position="289"/>
    </location>
</feature>
<keyword evidence="1" id="KW-1003">Cell membrane</keyword>
<dbReference type="STRING" id="91360.SAMN05660330_02022"/>